<feature type="non-terminal residue" evidence="1">
    <location>
        <position position="1"/>
    </location>
</feature>
<dbReference type="OrthoDB" id="6373779at2759"/>
<evidence type="ECO:0000313" key="2">
    <source>
        <dbReference type="Proteomes" id="UP000499080"/>
    </source>
</evidence>
<protein>
    <submittedName>
        <fullName evidence="1">Uncharacterized protein</fullName>
    </submittedName>
</protein>
<keyword evidence="2" id="KW-1185">Reference proteome</keyword>
<gene>
    <name evidence="1" type="ORF">AVEN_213771_1</name>
</gene>
<dbReference type="AlphaFoldDB" id="A0A4Y2S2C1"/>
<comment type="caution">
    <text evidence="1">The sequence shown here is derived from an EMBL/GenBank/DDBJ whole genome shotgun (WGS) entry which is preliminary data.</text>
</comment>
<reference evidence="1 2" key="1">
    <citation type="journal article" date="2019" name="Sci. Rep.">
        <title>Orb-weaving spider Araneus ventricosus genome elucidates the spidroin gene catalogue.</title>
        <authorList>
            <person name="Kono N."/>
            <person name="Nakamura H."/>
            <person name="Ohtoshi R."/>
            <person name="Moran D.A.P."/>
            <person name="Shinohara A."/>
            <person name="Yoshida Y."/>
            <person name="Fujiwara M."/>
            <person name="Mori M."/>
            <person name="Tomita M."/>
            <person name="Arakawa K."/>
        </authorList>
    </citation>
    <scope>NUCLEOTIDE SEQUENCE [LARGE SCALE GENOMIC DNA]</scope>
</reference>
<sequence length="65" mass="7236">YQINTANDILDALIRVPPQDSSKSGGETKESVVSRMAKEMLDKLPAEYVLHEVCATTQFQANRLN</sequence>
<name>A0A4Y2S2C1_ARAVE</name>
<dbReference type="Proteomes" id="UP000499080">
    <property type="component" value="Unassembled WGS sequence"/>
</dbReference>
<organism evidence="1 2">
    <name type="scientific">Araneus ventricosus</name>
    <name type="common">Orbweaver spider</name>
    <name type="synonym">Epeira ventricosa</name>
    <dbReference type="NCBI Taxonomy" id="182803"/>
    <lineage>
        <taxon>Eukaryota</taxon>
        <taxon>Metazoa</taxon>
        <taxon>Ecdysozoa</taxon>
        <taxon>Arthropoda</taxon>
        <taxon>Chelicerata</taxon>
        <taxon>Arachnida</taxon>
        <taxon>Araneae</taxon>
        <taxon>Araneomorphae</taxon>
        <taxon>Entelegynae</taxon>
        <taxon>Araneoidea</taxon>
        <taxon>Araneidae</taxon>
        <taxon>Araneus</taxon>
    </lineage>
</organism>
<accession>A0A4Y2S2C1</accession>
<dbReference type="EMBL" id="BGPR01149311">
    <property type="protein sequence ID" value="GBN82141.1"/>
    <property type="molecule type" value="Genomic_DNA"/>
</dbReference>
<evidence type="ECO:0000313" key="1">
    <source>
        <dbReference type="EMBL" id="GBN82141.1"/>
    </source>
</evidence>
<proteinExistence type="predicted"/>